<dbReference type="EMBL" id="RKMF01000016">
    <property type="protein sequence ID" value="ROZ61979.1"/>
    <property type="molecule type" value="Genomic_DNA"/>
</dbReference>
<sequence length="207" mass="21589">MTCHQSMDGGPGGHGRVSTGRPGARRRAAPRTMFVHMGEYLTLHASAGELSGLVATFCVLLALTGLALVSVWLIYVDLRDHRLPGVVVRPAWAGAAGLLGLAAVLSDQPQRLLGMGLGAIGMWGVYYLLRKASAGALGLGDVRLAAMLGTVLGFASVWTVLWGTILGFLVGGLVAVVLLLTRRAHLTDRVPFGPSMLVGAMLALVLV</sequence>
<gene>
    <name evidence="5" type="ORF">EDL96_11910</name>
</gene>
<evidence type="ECO:0000259" key="4">
    <source>
        <dbReference type="Pfam" id="PF01478"/>
    </source>
</evidence>
<feature type="transmembrane region" description="Helical" evidence="3">
    <location>
        <begin position="112"/>
        <end position="129"/>
    </location>
</feature>
<evidence type="ECO:0000313" key="6">
    <source>
        <dbReference type="Proteomes" id="UP000270616"/>
    </source>
</evidence>
<name>A0A3N3ZUR8_9MICC</name>
<feature type="region of interest" description="Disordered" evidence="2">
    <location>
        <begin position="1"/>
        <end position="26"/>
    </location>
</feature>
<dbReference type="AlphaFoldDB" id="A0A3N3ZUR8"/>
<dbReference type="Proteomes" id="UP000270616">
    <property type="component" value="Unassembled WGS sequence"/>
</dbReference>
<dbReference type="PANTHER" id="PTHR30487:SF0">
    <property type="entry name" value="PREPILIN LEADER PEPTIDASE_N-METHYLTRANSFERASE-RELATED"/>
    <property type="match status" value="1"/>
</dbReference>
<dbReference type="InterPro" id="IPR000045">
    <property type="entry name" value="Prepilin_IV_endopep_pep"/>
</dbReference>
<keyword evidence="3" id="KW-0812">Transmembrane</keyword>
<accession>A0A3N3ZUR8</accession>
<comment type="caution">
    <text evidence="5">The sequence shown here is derived from an EMBL/GenBank/DDBJ whole genome shotgun (WGS) entry which is preliminary data.</text>
</comment>
<protein>
    <submittedName>
        <fullName evidence="5">Prepilin peptidase</fullName>
    </submittedName>
</protein>
<keyword evidence="3" id="KW-0472">Membrane</keyword>
<proteinExistence type="inferred from homology"/>
<reference evidence="5 6" key="1">
    <citation type="submission" date="2018-10" db="EMBL/GenBank/DDBJ databases">
        <title>Kocuria sp. M5W7-7, whole genome shotgun sequence.</title>
        <authorList>
            <person name="Tuo L."/>
        </authorList>
    </citation>
    <scope>NUCLEOTIDE SEQUENCE [LARGE SCALE GENOMIC DNA]</scope>
    <source>
        <strain evidence="5 6">M5W7-7</strain>
    </source>
</reference>
<dbReference type="GO" id="GO:0004190">
    <property type="term" value="F:aspartic-type endopeptidase activity"/>
    <property type="evidence" value="ECO:0007669"/>
    <property type="project" value="InterPro"/>
</dbReference>
<evidence type="ECO:0000256" key="3">
    <source>
        <dbReference type="SAM" id="Phobius"/>
    </source>
</evidence>
<keyword evidence="6" id="KW-1185">Reference proteome</keyword>
<feature type="transmembrane region" description="Helical" evidence="3">
    <location>
        <begin position="87"/>
        <end position="106"/>
    </location>
</feature>
<dbReference type="GO" id="GO:0006465">
    <property type="term" value="P:signal peptide processing"/>
    <property type="evidence" value="ECO:0007669"/>
    <property type="project" value="TreeGrafter"/>
</dbReference>
<evidence type="ECO:0000313" key="5">
    <source>
        <dbReference type="EMBL" id="ROZ61979.1"/>
    </source>
</evidence>
<dbReference type="PANTHER" id="PTHR30487">
    <property type="entry name" value="TYPE 4 PREPILIN-LIKE PROTEINS LEADER PEPTIDE-PROCESSING ENZYME"/>
    <property type="match status" value="1"/>
</dbReference>
<keyword evidence="3" id="KW-1133">Transmembrane helix</keyword>
<comment type="similarity">
    <text evidence="1">Belongs to the peptidase A24 family.</text>
</comment>
<dbReference type="Pfam" id="PF01478">
    <property type="entry name" value="Peptidase_A24"/>
    <property type="match status" value="1"/>
</dbReference>
<organism evidence="5 6">
    <name type="scientific">Kocuria soli</name>
    <dbReference type="NCBI Taxonomy" id="2485125"/>
    <lineage>
        <taxon>Bacteria</taxon>
        <taxon>Bacillati</taxon>
        <taxon>Actinomycetota</taxon>
        <taxon>Actinomycetes</taxon>
        <taxon>Micrococcales</taxon>
        <taxon>Micrococcaceae</taxon>
        <taxon>Kocuria</taxon>
    </lineage>
</organism>
<evidence type="ECO:0000256" key="2">
    <source>
        <dbReference type="SAM" id="MobiDB-lite"/>
    </source>
</evidence>
<dbReference type="GO" id="GO:0005886">
    <property type="term" value="C:plasma membrane"/>
    <property type="evidence" value="ECO:0007669"/>
    <property type="project" value="TreeGrafter"/>
</dbReference>
<dbReference type="InterPro" id="IPR050882">
    <property type="entry name" value="Prepilin_peptidase/N-MTase"/>
</dbReference>
<feature type="domain" description="Prepilin type IV endopeptidase peptidase" evidence="4">
    <location>
        <begin position="67"/>
        <end position="172"/>
    </location>
</feature>
<feature type="transmembrane region" description="Helical" evidence="3">
    <location>
        <begin position="161"/>
        <end position="180"/>
    </location>
</feature>
<evidence type="ECO:0000256" key="1">
    <source>
        <dbReference type="ARBA" id="ARBA00005801"/>
    </source>
</evidence>
<dbReference type="Gene3D" id="1.20.120.1220">
    <property type="match status" value="1"/>
</dbReference>
<feature type="transmembrane region" description="Helical" evidence="3">
    <location>
        <begin position="50"/>
        <end position="75"/>
    </location>
</feature>